<dbReference type="KEGG" id="ocy:OSSY52_06060"/>
<dbReference type="GO" id="GO:0051745">
    <property type="term" value="F:4-hydroxy-3-methylbut-2-enyl diphosphate reductase activity"/>
    <property type="evidence" value="ECO:0007669"/>
    <property type="project" value="InterPro"/>
</dbReference>
<proteinExistence type="predicted"/>
<dbReference type="RefSeq" id="WP_190615560.1">
    <property type="nucleotide sequence ID" value="NZ_AP018712.1"/>
</dbReference>
<keyword evidence="3" id="KW-0479">Metal-binding</keyword>
<dbReference type="GO" id="GO:0051539">
    <property type="term" value="F:4 iron, 4 sulfur cluster binding"/>
    <property type="evidence" value="ECO:0007669"/>
    <property type="project" value="UniProtKB-KW"/>
</dbReference>
<dbReference type="GO" id="GO:0019288">
    <property type="term" value="P:isopentenyl diphosphate biosynthetic process, methylerythritol 4-phosphate pathway"/>
    <property type="evidence" value="ECO:0007669"/>
    <property type="project" value="InterPro"/>
</dbReference>
<dbReference type="Gene3D" id="3.40.50.11270">
    <property type="match status" value="1"/>
</dbReference>
<evidence type="ECO:0000313" key="7">
    <source>
        <dbReference type="Proteomes" id="UP000516361"/>
    </source>
</evidence>
<accession>A0A7G1G395</accession>
<keyword evidence="2" id="KW-0004">4Fe-4S</keyword>
<protein>
    <recommendedName>
        <fullName evidence="8">4-hydroxy-3-methylbut-2-enyl diphosphate reductase</fullName>
    </recommendedName>
</protein>
<dbReference type="NCBIfam" id="TIGR00216">
    <property type="entry name" value="ispH_lytB"/>
    <property type="match status" value="1"/>
</dbReference>
<keyword evidence="4" id="KW-0408">Iron</keyword>
<reference evidence="6 7" key="1">
    <citation type="submission" date="2018-06" db="EMBL/GenBank/DDBJ databases">
        <title>Genome sequencing of Oceanotoga sp. sy52.</title>
        <authorList>
            <person name="Mori K."/>
        </authorList>
    </citation>
    <scope>NUCLEOTIDE SEQUENCE [LARGE SCALE GENOMIC DNA]</scope>
    <source>
        <strain evidence="7">sy52</strain>
    </source>
</reference>
<keyword evidence="7" id="KW-1185">Reference proteome</keyword>
<dbReference type="AlphaFoldDB" id="A0A7G1G395"/>
<dbReference type="GO" id="GO:0046872">
    <property type="term" value="F:metal ion binding"/>
    <property type="evidence" value="ECO:0007669"/>
    <property type="project" value="UniProtKB-KW"/>
</dbReference>
<dbReference type="GO" id="GO:0050992">
    <property type="term" value="P:dimethylallyl diphosphate biosynthetic process"/>
    <property type="evidence" value="ECO:0007669"/>
    <property type="project" value="InterPro"/>
</dbReference>
<evidence type="ECO:0000256" key="2">
    <source>
        <dbReference type="ARBA" id="ARBA00022485"/>
    </source>
</evidence>
<evidence type="ECO:0000256" key="3">
    <source>
        <dbReference type="ARBA" id="ARBA00022723"/>
    </source>
</evidence>
<dbReference type="Pfam" id="PF02401">
    <property type="entry name" value="LYTB"/>
    <property type="match status" value="1"/>
</dbReference>
<dbReference type="CDD" id="cd13944">
    <property type="entry name" value="lytB_ispH"/>
    <property type="match status" value="1"/>
</dbReference>
<dbReference type="Proteomes" id="UP000516361">
    <property type="component" value="Chromosome"/>
</dbReference>
<dbReference type="PANTHER" id="PTHR30426:SF0">
    <property type="entry name" value="4-HYDROXY-3-METHYLBUT-2-ENYL DIPHOSPHATE REDUCTASE"/>
    <property type="match status" value="1"/>
</dbReference>
<evidence type="ECO:0000256" key="1">
    <source>
        <dbReference type="ARBA" id="ARBA00001966"/>
    </source>
</evidence>
<dbReference type="EMBL" id="AP018712">
    <property type="protein sequence ID" value="BBE30465.1"/>
    <property type="molecule type" value="Genomic_DNA"/>
</dbReference>
<dbReference type="InterPro" id="IPR003451">
    <property type="entry name" value="LytB/IspH"/>
</dbReference>
<dbReference type="InParanoid" id="A0A7G1G395"/>
<gene>
    <name evidence="6" type="ORF">OSSY52_06060</name>
</gene>
<evidence type="ECO:0000256" key="4">
    <source>
        <dbReference type="ARBA" id="ARBA00023004"/>
    </source>
</evidence>
<evidence type="ECO:0000256" key="5">
    <source>
        <dbReference type="ARBA" id="ARBA00023014"/>
    </source>
</evidence>
<dbReference type="PANTHER" id="PTHR30426">
    <property type="entry name" value="4-HYDROXY-3-METHYLBUT-2-ENYL DIPHOSPHATE REDUCTASE"/>
    <property type="match status" value="1"/>
</dbReference>
<comment type="cofactor">
    <cofactor evidence="1">
        <name>[4Fe-4S] cluster</name>
        <dbReference type="ChEBI" id="CHEBI:49883"/>
    </cofactor>
</comment>
<evidence type="ECO:0000313" key="6">
    <source>
        <dbReference type="EMBL" id="BBE30465.1"/>
    </source>
</evidence>
<name>A0A7G1G395_9BACT</name>
<dbReference type="Gene3D" id="3.40.1010.20">
    <property type="entry name" value="4-hydroxy-3-methylbut-2-enyl diphosphate reductase, catalytic domain"/>
    <property type="match status" value="2"/>
</dbReference>
<keyword evidence="5" id="KW-0411">Iron-sulfur</keyword>
<dbReference type="FunCoup" id="A0A7G1G395">
    <property type="interactions" value="263"/>
</dbReference>
<evidence type="ECO:0008006" key="8">
    <source>
        <dbReference type="Google" id="ProtNLM"/>
    </source>
</evidence>
<sequence>MEIKIAKKTGFCYGVDRAFNGVKTLAKESKEKVYIYGELVHNKEVIKNLSESGIEKIDNLKEFPQKYENSTVVIRAHGIPKKEREQLKKFKKVVDMTCPIVQNLVDYTNDVQLKGYYIVVYGKTNHPEMICLKGNVDEKKINITLEPYKLNTNKICIISQTTVDNDSFKKFYMKMMEINNFSDIIIKNTICKETSFREEEAKKLSKWAECVIVIGGKNSSNTRKLYNISLEHCKNTHYVENYKELSENIKNNEKVAILTGSSTPQWSIKDVVDFLKGNIS</sequence>
<organism evidence="6 7">
    <name type="scientific">Tepiditoga spiralis</name>
    <dbReference type="NCBI Taxonomy" id="2108365"/>
    <lineage>
        <taxon>Bacteria</taxon>
        <taxon>Thermotogati</taxon>
        <taxon>Thermotogota</taxon>
        <taxon>Thermotogae</taxon>
        <taxon>Petrotogales</taxon>
        <taxon>Petrotogaceae</taxon>
        <taxon>Tepiditoga</taxon>
    </lineage>
</organism>